<proteinExistence type="predicted"/>
<feature type="chain" id="PRO_5001761632" description="Outer membrane protein beta-barrel domain-containing protein" evidence="1">
    <location>
        <begin position="21"/>
        <end position="195"/>
    </location>
</feature>
<evidence type="ECO:0000313" key="2">
    <source>
        <dbReference type="EMBL" id="KEQ28520.1"/>
    </source>
</evidence>
<dbReference type="AlphaFoldDB" id="A0A081PCU7"/>
<comment type="caution">
    <text evidence="2">The sequence shown here is derived from an EMBL/GenBank/DDBJ whole genome shotgun (WGS) entry which is preliminary data.</text>
</comment>
<keyword evidence="3" id="KW-1185">Reference proteome</keyword>
<organism evidence="2 3">
    <name type="scientific">Pedobacter antarcticus 4BY</name>
    <dbReference type="NCBI Taxonomy" id="1358423"/>
    <lineage>
        <taxon>Bacteria</taxon>
        <taxon>Pseudomonadati</taxon>
        <taxon>Bacteroidota</taxon>
        <taxon>Sphingobacteriia</taxon>
        <taxon>Sphingobacteriales</taxon>
        <taxon>Sphingobacteriaceae</taxon>
        <taxon>Pedobacter</taxon>
    </lineage>
</organism>
<reference evidence="2 3" key="1">
    <citation type="journal article" date="1992" name="Int. J. Syst. Bacteriol.">
        <title>Sphingobacterium antarcticus sp. nov. a Psychrotrophic Bacterium from the Soils of Schirmacher Oasis, Antarctica.</title>
        <authorList>
            <person name="Shivaji S."/>
            <person name="Ray M.K."/>
            <person name="Rao N.S."/>
            <person name="Saiserr L."/>
            <person name="Jagannadham M.V."/>
            <person name="Kumar G.S."/>
            <person name="Reddy G."/>
            <person name="Bhargava P.M."/>
        </authorList>
    </citation>
    <scope>NUCLEOTIDE SEQUENCE [LARGE SCALE GENOMIC DNA]</scope>
    <source>
        <strain evidence="2 3">4BY</strain>
    </source>
</reference>
<evidence type="ECO:0008006" key="4">
    <source>
        <dbReference type="Google" id="ProtNLM"/>
    </source>
</evidence>
<dbReference type="Proteomes" id="UP000028007">
    <property type="component" value="Unassembled WGS sequence"/>
</dbReference>
<keyword evidence="1" id="KW-0732">Signal</keyword>
<evidence type="ECO:0000256" key="1">
    <source>
        <dbReference type="SAM" id="SignalP"/>
    </source>
</evidence>
<feature type="signal peptide" evidence="1">
    <location>
        <begin position="1"/>
        <end position="20"/>
    </location>
</feature>
<dbReference type="EMBL" id="JNFF01000115">
    <property type="protein sequence ID" value="KEQ28520.1"/>
    <property type="molecule type" value="Genomic_DNA"/>
</dbReference>
<evidence type="ECO:0000313" key="3">
    <source>
        <dbReference type="Proteomes" id="UP000028007"/>
    </source>
</evidence>
<gene>
    <name evidence="2" type="ORF">N180_17025</name>
</gene>
<dbReference type="eggNOG" id="ENOG502ZSCK">
    <property type="taxonomic scope" value="Bacteria"/>
</dbReference>
<sequence length="195" mass="22337">MRRLCFFSIFLIFLSGKLSAQEKFLKSITPDNIGLQYAGSIGYMSLGVGYNLFKEKTNLSFHYGYVPEIKGGELHIAAVKFEYKPFAIRISDKIVFHPVNPVIFASYTFGKNFGFKFDRDIYAKGYYFLSPALREHLGLSSEIKILGDKTSKIKSISLYAEANTNDLYLISWFENRTTTPLPYIFQMGFGVRMNF</sequence>
<name>A0A081PCU7_9SPHI</name>
<accession>A0A081PCU7</accession>
<protein>
    <recommendedName>
        <fullName evidence="4">Outer membrane protein beta-barrel domain-containing protein</fullName>
    </recommendedName>
</protein>